<dbReference type="InterPro" id="IPR016135">
    <property type="entry name" value="UBQ-conjugating_enzyme/RWD"/>
</dbReference>
<dbReference type="Pfam" id="PF00179">
    <property type="entry name" value="UQ_con"/>
    <property type="match status" value="1"/>
</dbReference>
<evidence type="ECO:0000259" key="4">
    <source>
        <dbReference type="PROSITE" id="PS50127"/>
    </source>
</evidence>
<keyword evidence="2" id="KW-0833">Ubl conjugation pathway</keyword>
<feature type="compositionally biased region" description="Gly residues" evidence="3">
    <location>
        <begin position="945"/>
        <end position="982"/>
    </location>
</feature>
<dbReference type="SUPFAM" id="SSF54495">
    <property type="entry name" value="UBC-like"/>
    <property type="match status" value="1"/>
</dbReference>
<protein>
    <recommendedName>
        <fullName evidence="4">UBC core domain-containing protein</fullName>
    </recommendedName>
</protein>
<feature type="compositionally biased region" description="Polar residues" evidence="3">
    <location>
        <begin position="1"/>
        <end position="14"/>
    </location>
</feature>
<dbReference type="CDD" id="cd23810">
    <property type="entry name" value="UBCc_BIRC6"/>
    <property type="match status" value="1"/>
</dbReference>
<keyword evidence="6" id="KW-1185">Reference proteome</keyword>
<keyword evidence="1" id="KW-0808">Transferase</keyword>
<proteinExistence type="predicted"/>
<dbReference type="InterPro" id="IPR000608">
    <property type="entry name" value="UBC"/>
</dbReference>
<reference evidence="5 6" key="1">
    <citation type="submission" date="2024-02" db="EMBL/GenBank/DDBJ databases">
        <title>De novo assembly and annotation of 12 fungi associated with fruit tree decline syndrome in Ontario, Canada.</title>
        <authorList>
            <person name="Sulman M."/>
            <person name="Ellouze W."/>
            <person name="Ilyukhin E."/>
        </authorList>
    </citation>
    <scope>NUCLEOTIDE SEQUENCE [LARGE SCALE GENOMIC DNA]</scope>
    <source>
        <strain evidence="5 6">M97-236</strain>
    </source>
</reference>
<evidence type="ECO:0000313" key="6">
    <source>
        <dbReference type="Proteomes" id="UP001521222"/>
    </source>
</evidence>
<dbReference type="SMART" id="SM00212">
    <property type="entry name" value="UBCc"/>
    <property type="match status" value="1"/>
</dbReference>
<organism evidence="5 6">
    <name type="scientific">Nothophoma quercina</name>
    <dbReference type="NCBI Taxonomy" id="749835"/>
    <lineage>
        <taxon>Eukaryota</taxon>
        <taxon>Fungi</taxon>
        <taxon>Dikarya</taxon>
        <taxon>Ascomycota</taxon>
        <taxon>Pezizomycotina</taxon>
        <taxon>Dothideomycetes</taxon>
        <taxon>Pleosporomycetidae</taxon>
        <taxon>Pleosporales</taxon>
        <taxon>Pleosporineae</taxon>
        <taxon>Didymellaceae</taxon>
        <taxon>Nothophoma</taxon>
    </lineage>
</organism>
<dbReference type="EMBL" id="JAKIXB020000001">
    <property type="protein sequence ID" value="KAL1611606.1"/>
    <property type="molecule type" value="Genomic_DNA"/>
</dbReference>
<feature type="compositionally biased region" description="Basic and acidic residues" evidence="3">
    <location>
        <begin position="792"/>
        <end position="808"/>
    </location>
</feature>
<evidence type="ECO:0000256" key="2">
    <source>
        <dbReference type="ARBA" id="ARBA00022786"/>
    </source>
</evidence>
<feature type="region of interest" description="Disordered" evidence="3">
    <location>
        <begin position="231"/>
        <end position="282"/>
    </location>
</feature>
<evidence type="ECO:0000256" key="1">
    <source>
        <dbReference type="ARBA" id="ARBA00022679"/>
    </source>
</evidence>
<dbReference type="Proteomes" id="UP001521222">
    <property type="component" value="Unassembled WGS sequence"/>
</dbReference>
<feature type="region of interest" description="Disordered" evidence="3">
    <location>
        <begin position="914"/>
        <end position="982"/>
    </location>
</feature>
<name>A0ABR3S4J5_9PLEO</name>
<accession>A0ABR3S4J5</accession>
<evidence type="ECO:0000256" key="3">
    <source>
        <dbReference type="SAM" id="MobiDB-lite"/>
    </source>
</evidence>
<sequence>MGDSGANNRRSWSPSPRWDDDEDADFQLALKLSAELNGELGGHAEAAAAAAKRQAQYDDDFDLTVDMQFNDRGSRANNRIFTRYPGANASSSTPVKQTAIPGPKVTITEPENAARCTFKSFADFQKYIKEIKCSECGAYFFEHQADAEQLFKRWYDGTRGPSSFLKCNKCGTSSCIVCPSIASSRRSMALAGDKSVSWCCNDGRLILIWVLLCGFDISYCETKARLAKETNTANNADAPKQTSKPPSKPEGKGKGKAKAAASAQHRGIGYGGSDNYSGDMYNDDSDAEDSDMLLDGGYSHFLEGVKKKSSRFETKGAGRTISDAKSQGFEAQQAIDKLATTVLGLLRYLLPSPNRENSFDRDPPVIVPDILSKSKILDYCTELLRNDSLDDAFLRKVAYDAALDFVRVIARNHITANLTIFSGRLLQPEQCNLLTQTYHDIEVMPTGTGPSVVSSLRELSKLSELLLKNAAHHEKVYKGGDDLELLSICRKISDLWMDISACIARPDAEDLNHVTQNTLTVEAAAIKDVDDDQICASHAFADRAKAQFRSAPGRFKRLVSEINVLKTSLPPNIFVRHGESRLDVMKCAIIGPADTPYENGIFEFDIYCTAEYPNVPPQVSFKGTAGGRVGINPNLYADGKVCLSLLGTWQGEPWKPGQSTLLQVLVSLQAMVFCEEPWYNEPGREHGYGKDDSKSASDSYNRGLREHTVRLALLGWLEKPPQIWEDVVQQHFRANADKILRTVIEWHKQSKPSRHNFKEWHTFSCESGYNTLLPALHEHLQKYGATVALPDLPKEDTEPQPKRPRVEGSDSANGPSPGAQGPSELYADYYKDAFDYTFDEDSYDTQSYFPGTSAASDLFQGHHQSRGGYRGRSSYYPGFSFRGRGQVLGAGPADAPSAPSGLFGGGRGRGHGLFSSMLGLGRGSPSLPPPPPYTSYHDLRYGPGKTLGGGDGTADGSGRGGGPARGGRGGLGGRGGNGSSKA</sequence>
<dbReference type="PANTHER" id="PTHR46116">
    <property type="entry name" value="(E3-INDEPENDENT) E2 UBIQUITIN-CONJUGATING ENZYME"/>
    <property type="match status" value="1"/>
</dbReference>
<evidence type="ECO:0000313" key="5">
    <source>
        <dbReference type="EMBL" id="KAL1611606.1"/>
    </source>
</evidence>
<feature type="domain" description="UBC core" evidence="4">
    <location>
        <begin position="553"/>
        <end position="713"/>
    </location>
</feature>
<dbReference type="PROSITE" id="PS50127">
    <property type="entry name" value="UBC_2"/>
    <property type="match status" value="1"/>
</dbReference>
<gene>
    <name evidence="5" type="ORF">SLS59_000325</name>
</gene>
<feature type="region of interest" description="Disordered" evidence="3">
    <location>
        <begin position="1"/>
        <end position="20"/>
    </location>
</feature>
<feature type="compositionally biased region" description="Low complexity" evidence="3">
    <location>
        <begin position="914"/>
        <end position="925"/>
    </location>
</feature>
<comment type="caution">
    <text evidence="5">The sequence shown here is derived from an EMBL/GenBank/DDBJ whole genome shotgun (WGS) entry which is preliminary data.</text>
</comment>
<feature type="region of interest" description="Disordered" evidence="3">
    <location>
        <begin position="789"/>
        <end position="824"/>
    </location>
</feature>
<dbReference type="Gene3D" id="3.10.110.10">
    <property type="entry name" value="Ubiquitin Conjugating Enzyme"/>
    <property type="match status" value="1"/>
</dbReference>